<dbReference type="InterPro" id="IPR050490">
    <property type="entry name" value="Bact_solute-bd_prot1"/>
</dbReference>
<gene>
    <name evidence="2" type="ORF">A7K91_01385</name>
</gene>
<feature type="signal peptide" evidence="1">
    <location>
        <begin position="1"/>
        <end position="18"/>
    </location>
</feature>
<keyword evidence="1" id="KW-0732">Signal</keyword>
<protein>
    <recommendedName>
        <fullName evidence="4">ABC transporter substrate-binding protein</fullName>
    </recommendedName>
</protein>
<dbReference type="Pfam" id="PF01547">
    <property type="entry name" value="SBP_bac_1"/>
    <property type="match status" value="1"/>
</dbReference>
<dbReference type="PANTHER" id="PTHR43649:SF14">
    <property type="entry name" value="BLR3389 PROTEIN"/>
    <property type="match status" value="1"/>
</dbReference>
<organism evidence="2 3">
    <name type="scientific">Paenibacillus oryzae</name>
    <dbReference type="NCBI Taxonomy" id="1844972"/>
    <lineage>
        <taxon>Bacteria</taxon>
        <taxon>Bacillati</taxon>
        <taxon>Bacillota</taxon>
        <taxon>Bacilli</taxon>
        <taxon>Bacillales</taxon>
        <taxon>Paenibacillaceae</taxon>
        <taxon>Paenibacillus</taxon>
    </lineage>
</organism>
<sequence length="428" mass="46993">MKKWTVIVLALMMIFATACGKSGGNENKGGSASSKPGGGEVTQLTMWSMETRNRAIIEKSLEQFNSTHDNIQVKAEFFEDEALKTKMKVAIAGNQLPDIITYWSGETFDTLVDNGLLGDLTPYLNKDSAFKEDVLPGGLETFTYDNKNYGIPVLFSGVSLWYNKEIFEQNSLTPPATFDELLQVVDKLNEKNITPITVAGKDRWPLLHWFSYLAQRVGGMEPFEKAKAGETDFATDTFVQAGELLQKLAVEHKGFVNGFLGLDYAAAEALFTNERAAMYLQGEWAMEAFLGDDIAEKLDFVPFPAVEGGVGNVNVYHGGFGAGMAISSKTNQEAAYEVVSFLTSPEQRKEINEGANISPMKNPGLEEANMHPLAFRYDDYISKNLGGFFGYYDQTLDAKRAEQFLNAVGAITGKAGSDAKSILSEIKP</sequence>
<dbReference type="RefSeq" id="WP_068687160.1">
    <property type="nucleotide sequence ID" value="NZ_LYPA01000080.1"/>
</dbReference>
<reference evidence="2 3" key="1">
    <citation type="submission" date="2016-05" db="EMBL/GenBank/DDBJ databases">
        <title>Paenibacillus oryzae. sp. nov., isolated from the rice root.</title>
        <authorList>
            <person name="Zhang J."/>
            <person name="Zhang X."/>
        </authorList>
    </citation>
    <scope>NUCLEOTIDE SEQUENCE [LARGE SCALE GENOMIC DNA]</scope>
    <source>
        <strain evidence="2 3">1DrF-4</strain>
    </source>
</reference>
<dbReference type="SUPFAM" id="SSF53850">
    <property type="entry name" value="Periplasmic binding protein-like II"/>
    <property type="match status" value="1"/>
</dbReference>
<evidence type="ECO:0008006" key="4">
    <source>
        <dbReference type="Google" id="ProtNLM"/>
    </source>
</evidence>
<dbReference type="PANTHER" id="PTHR43649">
    <property type="entry name" value="ARABINOSE-BINDING PROTEIN-RELATED"/>
    <property type="match status" value="1"/>
</dbReference>
<feature type="chain" id="PRO_5039428691" description="ABC transporter substrate-binding protein" evidence="1">
    <location>
        <begin position="19"/>
        <end position="428"/>
    </location>
</feature>
<name>A0A1A5YA90_9BACL</name>
<comment type="caution">
    <text evidence="2">The sequence shown here is derived from an EMBL/GenBank/DDBJ whole genome shotgun (WGS) entry which is preliminary data.</text>
</comment>
<dbReference type="PROSITE" id="PS51257">
    <property type="entry name" value="PROKAR_LIPOPROTEIN"/>
    <property type="match status" value="1"/>
</dbReference>
<accession>A0A1A5YA90</accession>
<dbReference type="AlphaFoldDB" id="A0A1A5YA90"/>
<dbReference type="Gene3D" id="3.40.190.10">
    <property type="entry name" value="Periplasmic binding protein-like II"/>
    <property type="match status" value="2"/>
</dbReference>
<evidence type="ECO:0000313" key="2">
    <source>
        <dbReference type="EMBL" id="OBR62300.1"/>
    </source>
</evidence>
<keyword evidence="3" id="KW-1185">Reference proteome</keyword>
<evidence type="ECO:0000256" key="1">
    <source>
        <dbReference type="SAM" id="SignalP"/>
    </source>
</evidence>
<dbReference type="OrthoDB" id="9798191at2"/>
<proteinExistence type="predicted"/>
<dbReference type="InterPro" id="IPR006059">
    <property type="entry name" value="SBP"/>
</dbReference>
<evidence type="ECO:0000313" key="3">
    <source>
        <dbReference type="Proteomes" id="UP000092024"/>
    </source>
</evidence>
<dbReference type="Proteomes" id="UP000092024">
    <property type="component" value="Unassembled WGS sequence"/>
</dbReference>
<dbReference type="STRING" id="1844972.A7K91_01385"/>
<dbReference type="EMBL" id="LYPA01000080">
    <property type="protein sequence ID" value="OBR62300.1"/>
    <property type="molecule type" value="Genomic_DNA"/>
</dbReference>